<dbReference type="AlphaFoldDB" id="A0A2Z6AZW7"/>
<dbReference type="Proteomes" id="UP000269883">
    <property type="component" value="Chromosome"/>
</dbReference>
<proteinExistence type="predicted"/>
<gene>
    <name evidence="2" type="ORF">DFE_2073</name>
</gene>
<dbReference type="OrthoDB" id="5465310at2"/>
<dbReference type="RefSeq" id="WP_126379204.1">
    <property type="nucleotide sequence ID" value="NZ_AP017378.1"/>
</dbReference>
<feature type="chain" id="PRO_5016374059" evidence="1">
    <location>
        <begin position="23"/>
        <end position="138"/>
    </location>
</feature>
<organism evidence="2 3">
    <name type="scientific">Desulfovibrio ferrophilus</name>
    <dbReference type="NCBI Taxonomy" id="241368"/>
    <lineage>
        <taxon>Bacteria</taxon>
        <taxon>Pseudomonadati</taxon>
        <taxon>Thermodesulfobacteriota</taxon>
        <taxon>Desulfovibrionia</taxon>
        <taxon>Desulfovibrionales</taxon>
        <taxon>Desulfovibrionaceae</taxon>
        <taxon>Desulfovibrio</taxon>
    </lineage>
</organism>
<accession>A0A2Z6AZW7</accession>
<dbReference type="KEGG" id="dfl:DFE_2073"/>
<reference evidence="2 3" key="1">
    <citation type="journal article" date="2018" name="Sci. Adv.">
        <title>Multi-heme cytochromes provide a pathway for survival in energy-limited environments.</title>
        <authorList>
            <person name="Deng X."/>
            <person name="Dohmae N."/>
            <person name="Nealson K.H."/>
            <person name="Hashimoto K."/>
            <person name="Okamoto A."/>
        </authorList>
    </citation>
    <scope>NUCLEOTIDE SEQUENCE [LARGE SCALE GENOMIC DNA]</scope>
    <source>
        <strain evidence="2 3">IS5</strain>
    </source>
</reference>
<name>A0A2Z6AZW7_9BACT</name>
<feature type="signal peptide" evidence="1">
    <location>
        <begin position="1"/>
        <end position="22"/>
    </location>
</feature>
<evidence type="ECO:0000256" key="1">
    <source>
        <dbReference type="SAM" id="SignalP"/>
    </source>
</evidence>
<evidence type="ECO:0000313" key="3">
    <source>
        <dbReference type="Proteomes" id="UP000269883"/>
    </source>
</evidence>
<keyword evidence="1" id="KW-0732">Signal</keyword>
<dbReference type="EMBL" id="AP017378">
    <property type="protein sequence ID" value="BBD08799.1"/>
    <property type="molecule type" value="Genomic_DNA"/>
</dbReference>
<protein>
    <submittedName>
        <fullName evidence="2">Uncharacterized protein</fullName>
    </submittedName>
</protein>
<keyword evidence="3" id="KW-1185">Reference proteome</keyword>
<evidence type="ECO:0000313" key="2">
    <source>
        <dbReference type="EMBL" id="BBD08799.1"/>
    </source>
</evidence>
<sequence>MNALRRLAALTAVLSLALLCMGMGGFGDTDIVKKIPAPDRSFTVTILDDTDTTFTVSDFSVEGLTLVPVHLGKANMAIDFAKVKNVTLFEQGSELAATIVLSDGSTKKVTMSPKTMFYGRTPWGLMQLKAGDIKEIHF</sequence>